<dbReference type="EMBL" id="JAQQWI010000002">
    <property type="protein sequence ID" value="KAK8037420.1"/>
    <property type="molecule type" value="Genomic_DNA"/>
</dbReference>
<dbReference type="InterPro" id="IPR045518">
    <property type="entry name" value="2EXR"/>
</dbReference>
<evidence type="ECO:0000313" key="2">
    <source>
        <dbReference type="EMBL" id="KAK8037420.1"/>
    </source>
</evidence>
<gene>
    <name evidence="2" type="ORF">PG991_000766</name>
</gene>
<name>A0ABR1SSW4_9PEZI</name>
<dbReference type="Pfam" id="PF20150">
    <property type="entry name" value="2EXR"/>
    <property type="match status" value="1"/>
</dbReference>
<keyword evidence="3" id="KW-1185">Reference proteome</keyword>
<comment type="caution">
    <text evidence="2">The sequence shown here is derived from an EMBL/GenBank/DDBJ whole genome shotgun (WGS) entry which is preliminary data.</text>
</comment>
<reference evidence="2 3" key="1">
    <citation type="submission" date="2023-01" db="EMBL/GenBank/DDBJ databases">
        <title>Analysis of 21 Apiospora genomes using comparative genomics revels a genus with tremendous synthesis potential of carbohydrate active enzymes and secondary metabolites.</title>
        <authorList>
            <person name="Sorensen T."/>
        </authorList>
    </citation>
    <scope>NUCLEOTIDE SEQUENCE [LARGE SCALE GENOMIC DNA]</scope>
    <source>
        <strain evidence="2 3">CBS 20057</strain>
    </source>
</reference>
<feature type="domain" description="2EXR" evidence="1">
    <location>
        <begin position="60"/>
        <end position="124"/>
    </location>
</feature>
<organism evidence="2 3">
    <name type="scientific">Apiospora marii</name>
    <dbReference type="NCBI Taxonomy" id="335849"/>
    <lineage>
        <taxon>Eukaryota</taxon>
        <taxon>Fungi</taxon>
        <taxon>Dikarya</taxon>
        <taxon>Ascomycota</taxon>
        <taxon>Pezizomycotina</taxon>
        <taxon>Sordariomycetes</taxon>
        <taxon>Xylariomycetidae</taxon>
        <taxon>Amphisphaeriales</taxon>
        <taxon>Apiosporaceae</taxon>
        <taxon>Apiospora</taxon>
    </lineage>
</organism>
<proteinExistence type="predicted"/>
<dbReference type="Proteomes" id="UP001396898">
    <property type="component" value="Unassembled WGS sequence"/>
</dbReference>
<evidence type="ECO:0000259" key="1">
    <source>
        <dbReference type="Pfam" id="PF20150"/>
    </source>
</evidence>
<protein>
    <recommendedName>
        <fullName evidence="1">2EXR domain-containing protein</fullName>
    </recommendedName>
</protein>
<evidence type="ECO:0000313" key="3">
    <source>
        <dbReference type="Proteomes" id="UP001396898"/>
    </source>
</evidence>
<sequence>MSPDPAALCRMKTPRCQMEAEAPLSADNTAAVASGLHLSEDRGARAYHKDISSHLATMAFVRFTKLSPEVREMVWIEAVHNESDGRIFFIHMESSCVMPTRNNISSLLGVNPESRRVALHHNPVKISIYKLPQQTNNYCLSLESR</sequence>
<accession>A0ABR1SSW4</accession>